<accession>A0A0F6YPU1</accession>
<name>A0A0F6YPU1_9CAUD</name>
<sequence>MIKSYDEITPGYWYMFTSHRPGYTVVEVMIGVFGEWDGVKMVYTIGADEPHEIEVYVPEQFICEVPHPISL</sequence>
<protein>
    <submittedName>
        <fullName evidence="1">Uncharacterized protein</fullName>
    </submittedName>
</protein>
<dbReference type="EMBL" id="KR052482">
    <property type="protein sequence ID" value="AKF13554.1"/>
    <property type="molecule type" value="Genomic_DNA"/>
</dbReference>
<proteinExistence type="predicted"/>
<evidence type="ECO:0000313" key="1">
    <source>
        <dbReference type="EMBL" id="AKF13554.1"/>
    </source>
</evidence>
<evidence type="ECO:0000313" key="2">
    <source>
        <dbReference type="Proteomes" id="UP000202958"/>
    </source>
</evidence>
<dbReference type="KEGG" id="vg:26639026"/>
<dbReference type="RefSeq" id="YP_009212531.1">
    <property type="nucleotide sequence ID" value="NC_028945.1"/>
</dbReference>
<dbReference type="GeneID" id="26639026"/>
<gene>
    <name evidence="1" type="ORF">PHIN3_291</name>
</gene>
<dbReference type="Proteomes" id="UP000202958">
    <property type="component" value="Segment"/>
</dbReference>
<reference evidence="1 2" key="1">
    <citation type="submission" date="2015-04" db="EMBL/GenBank/DDBJ databases">
        <authorList>
            <person name="Hodson T.S."/>
            <person name="Hyde J.R."/>
            <person name="Schouten J.T."/>
            <person name="Crockett J.T."/>
            <person name="Smith T.A."/>
            <person name="Merrill B.D."/>
            <person name="Crook M.B."/>
            <person name="Griffitts J.S."/>
            <person name="Burnett S.H."/>
            <person name="Grose J.H."/>
            <person name="Breakwell D.P."/>
        </authorList>
    </citation>
    <scope>NUCLEOTIDE SEQUENCE [LARGE SCALE GENOMIC DNA]</scope>
</reference>
<keyword evidence="2" id="KW-1185">Reference proteome</keyword>
<organism evidence="1 2">
    <name type="scientific">Sinorhizobium phage phiN3</name>
    <dbReference type="NCBI Taxonomy" id="1647405"/>
    <lineage>
        <taxon>Viruses</taxon>
        <taxon>Duplodnaviria</taxon>
        <taxon>Heunggongvirae</taxon>
        <taxon>Uroviricota</taxon>
        <taxon>Caudoviricetes</taxon>
        <taxon>Emdodecavirus</taxon>
        <taxon>Emdodecavirus N3</taxon>
    </lineage>
</organism>